<proteinExistence type="predicted"/>
<keyword evidence="1" id="KW-0732">Signal</keyword>
<accession>A0A2S7UBV5</accession>
<dbReference type="Proteomes" id="UP000239747">
    <property type="component" value="Unassembled WGS sequence"/>
</dbReference>
<dbReference type="AlphaFoldDB" id="A0A2S7UBV5"/>
<evidence type="ECO:0000313" key="3">
    <source>
        <dbReference type="Proteomes" id="UP000239747"/>
    </source>
</evidence>
<evidence type="ECO:0000313" key="2">
    <source>
        <dbReference type="EMBL" id="PQJ31773.1"/>
    </source>
</evidence>
<comment type="caution">
    <text evidence="2">The sequence shown here is derived from an EMBL/GenBank/DDBJ whole genome shotgun (WGS) entry which is preliminary data.</text>
</comment>
<gene>
    <name evidence="2" type="ORF">BST92_07470</name>
</gene>
<keyword evidence="3" id="KW-1185">Reference proteome</keyword>
<dbReference type="PROSITE" id="PS51257">
    <property type="entry name" value="PROKAR_LIPOPROTEIN"/>
    <property type="match status" value="1"/>
</dbReference>
<feature type="chain" id="PRO_5015585929" evidence="1">
    <location>
        <begin position="27"/>
        <end position="381"/>
    </location>
</feature>
<protein>
    <submittedName>
        <fullName evidence="2">Uncharacterized protein</fullName>
    </submittedName>
</protein>
<reference evidence="2 3" key="1">
    <citation type="submission" date="2017-01" db="EMBL/GenBank/DDBJ databases">
        <title>Trade-off between light-utilization and light-protection in marine flavobacteria.</title>
        <authorList>
            <person name="Kumagai Y."/>
            <person name="Yoshizawa S."/>
            <person name="Kogure K."/>
            <person name="Iwasaki W."/>
        </authorList>
    </citation>
    <scope>NUCLEOTIDE SEQUENCE [LARGE SCALE GENOMIC DNA]</scope>
    <source>
        <strain evidence="2 3">KCTC 32109</strain>
    </source>
</reference>
<name>A0A2S7UBV5_9FLAO</name>
<sequence>MKKPNLLKLGAIAFIFCSLLFTSCESEIIESSNSDLQKSAGSGDSCNFQPYGLYFENGKSVDCENNMMHFPSWDAFDLAVETLEDQVDNHEDSFVIPNDHLSEDALNDLEESSGFISDQPLIDYENSHEFCSLRAIEAALEDAWLDSSDQPGWSFDDYQENAINVDPYEQTLFNPFNEIMICNDIYKFIETGVLIIDSTHPDAVAALTASNNGISPEELAITYGGNSEDPGALQYNEDLISGNCILKTRKSIGIDLAAKYKLRAIHQLDNKTINGPSLNKAKKYKAFTKNYHRKTNNSKWKKRRIKRSAGFDGRRHDVNDPILCGMLIDTDVTGRYKKRRRSSGKIKVVLVSGGAPGVGTETGELVSTHRQRTFNETISFE</sequence>
<dbReference type="RefSeq" id="WP_105070885.1">
    <property type="nucleotide sequence ID" value="NZ_MTPW01000001.1"/>
</dbReference>
<dbReference type="EMBL" id="MTPW01000001">
    <property type="protein sequence ID" value="PQJ31773.1"/>
    <property type="molecule type" value="Genomic_DNA"/>
</dbReference>
<feature type="signal peptide" evidence="1">
    <location>
        <begin position="1"/>
        <end position="26"/>
    </location>
</feature>
<dbReference type="OrthoDB" id="1377440at2"/>
<organism evidence="2 3">
    <name type="scientific">Nonlabens arenilitoris</name>
    <dbReference type="NCBI Taxonomy" id="1217969"/>
    <lineage>
        <taxon>Bacteria</taxon>
        <taxon>Pseudomonadati</taxon>
        <taxon>Bacteroidota</taxon>
        <taxon>Flavobacteriia</taxon>
        <taxon>Flavobacteriales</taxon>
        <taxon>Flavobacteriaceae</taxon>
        <taxon>Nonlabens</taxon>
    </lineage>
</organism>
<evidence type="ECO:0000256" key="1">
    <source>
        <dbReference type="SAM" id="SignalP"/>
    </source>
</evidence>